<dbReference type="PANTHER" id="PTHR37951:SF1">
    <property type="entry name" value="TYPE VI SECRETION SYSTEM COMPONENT TSSA1"/>
    <property type="match status" value="1"/>
</dbReference>
<evidence type="ECO:0000259" key="2">
    <source>
        <dbReference type="Pfam" id="PF06812"/>
    </source>
</evidence>
<name>A0A379AI87_ENTAG</name>
<dbReference type="InterPro" id="IPR010657">
    <property type="entry name" value="ImpA_N"/>
</dbReference>
<feature type="domain" description="ImpA N-terminal" evidence="2">
    <location>
        <begin position="221"/>
        <end position="343"/>
    </location>
</feature>
<organism evidence="3 4">
    <name type="scientific">Enterobacter agglomerans</name>
    <name type="common">Erwinia herbicola</name>
    <name type="synonym">Pantoea agglomerans</name>
    <dbReference type="NCBI Taxonomy" id="549"/>
    <lineage>
        <taxon>Bacteria</taxon>
        <taxon>Pseudomonadati</taxon>
        <taxon>Pseudomonadota</taxon>
        <taxon>Gammaproteobacteria</taxon>
        <taxon>Enterobacterales</taxon>
        <taxon>Erwiniaceae</taxon>
        <taxon>Pantoea</taxon>
        <taxon>Pantoea agglomerans group</taxon>
    </lineage>
</organism>
<reference evidence="3 4" key="1">
    <citation type="submission" date="2018-06" db="EMBL/GenBank/DDBJ databases">
        <authorList>
            <consortium name="Pathogen Informatics"/>
            <person name="Doyle S."/>
        </authorList>
    </citation>
    <scope>NUCLEOTIDE SEQUENCE [LARGE SCALE GENOMIC DNA]</scope>
    <source>
        <strain evidence="3 4">NCTC9381</strain>
    </source>
</reference>
<dbReference type="InterPro" id="IPR017748">
    <property type="entry name" value="TagF"/>
</dbReference>
<dbReference type="STRING" id="549.BEE12_14700"/>
<proteinExistence type="predicted"/>
<feature type="region of interest" description="Disordered" evidence="1">
    <location>
        <begin position="1"/>
        <end position="22"/>
    </location>
</feature>
<evidence type="ECO:0000256" key="1">
    <source>
        <dbReference type="SAM" id="MobiDB-lite"/>
    </source>
</evidence>
<dbReference type="Pfam" id="PF09867">
    <property type="entry name" value="TagF_N"/>
    <property type="match status" value="1"/>
</dbReference>
<dbReference type="Pfam" id="PF06812">
    <property type="entry name" value="ImpA_N"/>
    <property type="match status" value="1"/>
</dbReference>
<dbReference type="NCBIfam" id="TIGR03373">
    <property type="entry name" value="VI_minor_4"/>
    <property type="match status" value="1"/>
</dbReference>
<dbReference type="Gene3D" id="3.40.1730.10">
    <property type="entry name" value="pa0076 domain"/>
    <property type="match status" value="1"/>
</dbReference>
<dbReference type="EMBL" id="UGSO01000001">
    <property type="protein sequence ID" value="SUB17242.1"/>
    <property type="molecule type" value="Genomic_DNA"/>
</dbReference>
<accession>A0A379AI87</accession>
<protein>
    <submittedName>
        <fullName evidence="3">Uncharacterized protein conserved in bacteria</fullName>
    </submittedName>
</protein>
<evidence type="ECO:0000313" key="4">
    <source>
        <dbReference type="Proteomes" id="UP000254640"/>
    </source>
</evidence>
<dbReference type="Proteomes" id="UP000254640">
    <property type="component" value="Unassembled WGS sequence"/>
</dbReference>
<gene>
    <name evidence="3" type="ORF">NCTC9381_03164</name>
</gene>
<feature type="compositionally biased region" description="Polar residues" evidence="1">
    <location>
        <begin position="11"/>
        <end position="21"/>
    </location>
</feature>
<evidence type="ECO:0000313" key="3">
    <source>
        <dbReference type="EMBL" id="SUB17242.1"/>
    </source>
</evidence>
<dbReference type="InterPro" id="IPR017740">
    <property type="entry name" value="TssA-like"/>
</dbReference>
<sequence length="551" mass="60661">MVQLVSGGPASLQSSQESDNAPSRPFLNAPVWNFVVPPMLGSQLIQMGCLIAARDSVGRNYPLCALRHFTPAEWSPALLARSGEWYQQVGNTLLRVVQGGGSPEQLDQALISIPQPQPPQESDETSDILNVIGHGDTPSTLNWTLPGENFDPQFYTSFWWTNQSDGFPLYTQVHSGNFTAQLFSLLFDPAGGGKAGTKRTLSPDVLNPEATRMTMNTEALLAPVSEDNPGGDNLEYHADFQAMEQASAGKAEQQFGNTIIPAEPADWNRVEKLAIALLARSKDLRVMLALTHAWTELKGLPGYAQGLKLIEQALLLYWEPLWPRLEEFGEQDPFYRINALALLGDKTDLSGAVRQCWLLRYPSDGITLRDAAALCDGSKTEVADYPGGLPRLIDELARGDQPGIEAVLQIHERLQTICETVTERLGEAAVPELTQLRRQIALIAERCQATDINALIPTAAVEQPAETAASPAPANPRAAADWRTVQISSRADAQLMLEKVKLYFTQHEPSHPAPLMIDRVQRLIERDFLEIIRELAPDGVHQLETIFGRRD</sequence>
<keyword evidence="4" id="KW-1185">Reference proteome</keyword>
<dbReference type="AlphaFoldDB" id="A0A379AI87"/>
<dbReference type="InterPro" id="IPR038225">
    <property type="entry name" value="TagF_sf"/>
</dbReference>
<dbReference type="NCBIfam" id="TIGR03363">
    <property type="entry name" value="VI_chp_8"/>
    <property type="match status" value="1"/>
</dbReference>
<dbReference type="PANTHER" id="PTHR37951">
    <property type="entry name" value="CYTOPLASMIC PROTEIN-RELATED"/>
    <property type="match status" value="1"/>
</dbReference>